<evidence type="ECO:0000313" key="2">
    <source>
        <dbReference type="Proteomes" id="UP000789860"/>
    </source>
</evidence>
<feature type="non-terminal residue" evidence="1">
    <location>
        <position position="1"/>
    </location>
</feature>
<sequence>LEDEIEDETTIHDEQNYNHIPQASLYTNISHKNDWVEYCLPYKIVVPERKVVDGKLVYHDVGLKIHNHVGSMKSGL</sequence>
<reference evidence="1" key="1">
    <citation type="submission" date="2021-06" db="EMBL/GenBank/DDBJ databases">
        <authorList>
            <person name="Kallberg Y."/>
            <person name="Tangrot J."/>
            <person name="Rosling A."/>
        </authorList>
    </citation>
    <scope>NUCLEOTIDE SEQUENCE</scope>
    <source>
        <strain evidence="1">AU212A</strain>
    </source>
</reference>
<evidence type="ECO:0000313" key="1">
    <source>
        <dbReference type="EMBL" id="CAG8666795.1"/>
    </source>
</evidence>
<dbReference type="Proteomes" id="UP000789860">
    <property type="component" value="Unassembled WGS sequence"/>
</dbReference>
<keyword evidence="2" id="KW-1185">Reference proteome</keyword>
<name>A0ACA9NNZ4_9GLOM</name>
<proteinExistence type="predicted"/>
<comment type="caution">
    <text evidence="1">The sequence shown here is derived from an EMBL/GenBank/DDBJ whole genome shotgun (WGS) entry which is preliminary data.</text>
</comment>
<dbReference type="EMBL" id="CAJVPM010027645">
    <property type="protein sequence ID" value="CAG8666795.1"/>
    <property type="molecule type" value="Genomic_DNA"/>
</dbReference>
<organism evidence="1 2">
    <name type="scientific">Scutellospora calospora</name>
    <dbReference type="NCBI Taxonomy" id="85575"/>
    <lineage>
        <taxon>Eukaryota</taxon>
        <taxon>Fungi</taxon>
        <taxon>Fungi incertae sedis</taxon>
        <taxon>Mucoromycota</taxon>
        <taxon>Glomeromycotina</taxon>
        <taxon>Glomeromycetes</taxon>
        <taxon>Diversisporales</taxon>
        <taxon>Gigasporaceae</taxon>
        <taxon>Scutellospora</taxon>
    </lineage>
</organism>
<accession>A0ACA9NNZ4</accession>
<protein>
    <submittedName>
        <fullName evidence="1">4278_t:CDS:1</fullName>
    </submittedName>
</protein>
<feature type="non-terminal residue" evidence="1">
    <location>
        <position position="76"/>
    </location>
</feature>
<gene>
    <name evidence="1" type="ORF">SCALOS_LOCUS9227</name>
</gene>